<evidence type="ECO:0000256" key="5">
    <source>
        <dbReference type="ARBA" id="ARBA00023163"/>
    </source>
</evidence>
<dbReference type="InterPro" id="IPR036388">
    <property type="entry name" value="WH-like_DNA-bd_sf"/>
</dbReference>
<dbReference type="FunFam" id="3.40.50.2300:FF:000001">
    <property type="entry name" value="DNA-binding response regulator PhoB"/>
    <property type="match status" value="1"/>
</dbReference>
<dbReference type="GO" id="GO:0000976">
    <property type="term" value="F:transcription cis-regulatory region binding"/>
    <property type="evidence" value="ECO:0007669"/>
    <property type="project" value="TreeGrafter"/>
</dbReference>
<comment type="caution">
    <text evidence="10">The sequence shown here is derived from an EMBL/GenBank/DDBJ whole genome shotgun (WGS) entry which is preliminary data.</text>
</comment>
<dbReference type="Pfam" id="PF00072">
    <property type="entry name" value="Response_reg"/>
    <property type="match status" value="1"/>
</dbReference>
<dbReference type="Gene3D" id="6.10.250.690">
    <property type="match status" value="1"/>
</dbReference>
<evidence type="ECO:0000256" key="7">
    <source>
        <dbReference type="PROSITE-ProRule" id="PRU01091"/>
    </source>
</evidence>
<dbReference type="GO" id="GO:0000156">
    <property type="term" value="F:phosphorelay response regulator activity"/>
    <property type="evidence" value="ECO:0007669"/>
    <property type="project" value="TreeGrafter"/>
</dbReference>
<protein>
    <submittedName>
        <fullName evidence="10">Two-component system alkaline phosphatase synthesis response regulator PhoP</fullName>
    </submittedName>
</protein>
<evidence type="ECO:0000313" key="10">
    <source>
        <dbReference type="EMBL" id="TCL40254.1"/>
    </source>
</evidence>
<dbReference type="CDD" id="cd00383">
    <property type="entry name" value="trans_reg_C"/>
    <property type="match status" value="1"/>
</dbReference>
<dbReference type="PANTHER" id="PTHR48111">
    <property type="entry name" value="REGULATOR OF RPOS"/>
    <property type="match status" value="1"/>
</dbReference>
<organism evidence="10 11">
    <name type="scientific">Anaerospora hongkongensis</name>
    <dbReference type="NCBI Taxonomy" id="244830"/>
    <lineage>
        <taxon>Bacteria</taxon>
        <taxon>Bacillati</taxon>
        <taxon>Bacillota</taxon>
        <taxon>Negativicutes</taxon>
        <taxon>Selenomonadales</taxon>
        <taxon>Sporomusaceae</taxon>
        <taxon>Anaerospora</taxon>
    </lineage>
</organism>
<dbReference type="Proteomes" id="UP000295063">
    <property type="component" value="Unassembled WGS sequence"/>
</dbReference>
<dbReference type="GO" id="GO:0005829">
    <property type="term" value="C:cytosol"/>
    <property type="evidence" value="ECO:0007669"/>
    <property type="project" value="TreeGrafter"/>
</dbReference>
<evidence type="ECO:0000313" key="11">
    <source>
        <dbReference type="Proteomes" id="UP000295063"/>
    </source>
</evidence>
<dbReference type="InterPro" id="IPR016032">
    <property type="entry name" value="Sig_transdc_resp-reg_C-effctor"/>
</dbReference>
<feature type="DNA-binding region" description="OmpR/PhoB-type" evidence="7">
    <location>
        <begin position="130"/>
        <end position="229"/>
    </location>
</feature>
<keyword evidence="1 6" id="KW-0597">Phosphoprotein</keyword>
<keyword evidence="4 7" id="KW-0238">DNA-binding</keyword>
<keyword evidence="5" id="KW-0804">Transcription</keyword>
<proteinExistence type="predicted"/>
<gene>
    <name evidence="10" type="ORF">EV210_101455</name>
</gene>
<dbReference type="SMART" id="SM00448">
    <property type="entry name" value="REC"/>
    <property type="match status" value="1"/>
</dbReference>
<feature type="modified residue" description="4-aspartylphosphate" evidence="6">
    <location>
        <position position="53"/>
    </location>
</feature>
<name>A0A4R1Q563_9FIRM</name>
<dbReference type="SUPFAM" id="SSF52172">
    <property type="entry name" value="CheY-like"/>
    <property type="match status" value="1"/>
</dbReference>
<dbReference type="Pfam" id="PF00486">
    <property type="entry name" value="Trans_reg_C"/>
    <property type="match status" value="1"/>
</dbReference>
<dbReference type="GO" id="GO:0032993">
    <property type="term" value="C:protein-DNA complex"/>
    <property type="evidence" value="ECO:0007669"/>
    <property type="project" value="TreeGrafter"/>
</dbReference>
<dbReference type="AlphaFoldDB" id="A0A4R1Q563"/>
<keyword evidence="11" id="KW-1185">Reference proteome</keyword>
<reference evidence="10 11" key="1">
    <citation type="submission" date="2019-03" db="EMBL/GenBank/DDBJ databases">
        <title>Genomic Encyclopedia of Type Strains, Phase IV (KMG-IV): sequencing the most valuable type-strain genomes for metagenomic binning, comparative biology and taxonomic classification.</title>
        <authorList>
            <person name="Goeker M."/>
        </authorList>
    </citation>
    <scope>NUCLEOTIDE SEQUENCE [LARGE SCALE GENOMIC DNA]</scope>
    <source>
        <strain evidence="10 11">DSM 15969</strain>
    </source>
</reference>
<feature type="domain" description="Response regulatory" evidence="8">
    <location>
        <begin position="4"/>
        <end position="120"/>
    </location>
</feature>
<dbReference type="EMBL" id="SLUI01000001">
    <property type="protein sequence ID" value="TCL40254.1"/>
    <property type="molecule type" value="Genomic_DNA"/>
</dbReference>
<sequence>MPDKILVVDDELHIRELVKFNLMKEGFEVSEAGDGHAAVKMVRTEKPDLVILDLMLPGLDGLEVCRSLKGRRETAAIPIIMLTAKSEEIDKVIGLELGADDYLTKPFSTRELTARVKAVLRRSHKDTSQVGEMVIGELRLNFSRYEAYLGKEKLELTPKEYELIKLLSTNVGKVFTRDQLLEKIWGYEYFGDTRTVDVHVRHLRAKLAQDTEIADAIETVRGVGYRFRDI</sequence>
<accession>A0A4R1Q563</accession>
<dbReference type="RefSeq" id="WP_132074889.1">
    <property type="nucleotide sequence ID" value="NZ_DALYTA010000012.1"/>
</dbReference>
<dbReference type="PROSITE" id="PS50110">
    <property type="entry name" value="RESPONSE_REGULATORY"/>
    <property type="match status" value="1"/>
</dbReference>
<dbReference type="Gene3D" id="1.10.10.10">
    <property type="entry name" value="Winged helix-like DNA-binding domain superfamily/Winged helix DNA-binding domain"/>
    <property type="match status" value="1"/>
</dbReference>
<evidence type="ECO:0000256" key="6">
    <source>
        <dbReference type="PROSITE-ProRule" id="PRU00169"/>
    </source>
</evidence>
<dbReference type="InterPro" id="IPR001867">
    <property type="entry name" value="OmpR/PhoB-type_DNA-bd"/>
</dbReference>
<dbReference type="FunFam" id="1.10.10.10:FF:000018">
    <property type="entry name" value="DNA-binding response regulator ResD"/>
    <property type="match status" value="1"/>
</dbReference>
<dbReference type="PROSITE" id="PS51755">
    <property type="entry name" value="OMPR_PHOB"/>
    <property type="match status" value="1"/>
</dbReference>
<keyword evidence="3" id="KW-0805">Transcription regulation</keyword>
<dbReference type="Gene3D" id="3.40.50.2300">
    <property type="match status" value="1"/>
</dbReference>
<dbReference type="InterPro" id="IPR039420">
    <property type="entry name" value="WalR-like"/>
</dbReference>
<feature type="domain" description="OmpR/PhoB-type" evidence="9">
    <location>
        <begin position="130"/>
        <end position="229"/>
    </location>
</feature>
<dbReference type="SMART" id="SM00862">
    <property type="entry name" value="Trans_reg_C"/>
    <property type="match status" value="1"/>
</dbReference>
<dbReference type="SUPFAM" id="SSF46894">
    <property type="entry name" value="C-terminal effector domain of the bipartite response regulators"/>
    <property type="match status" value="1"/>
</dbReference>
<evidence type="ECO:0000256" key="3">
    <source>
        <dbReference type="ARBA" id="ARBA00023015"/>
    </source>
</evidence>
<evidence type="ECO:0000259" key="9">
    <source>
        <dbReference type="PROSITE" id="PS51755"/>
    </source>
</evidence>
<dbReference type="InterPro" id="IPR001789">
    <property type="entry name" value="Sig_transdc_resp-reg_receiver"/>
</dbReference>
<dbReference type="OrthoDB" id="25887at2"/>
<dbReference type="InterPro" id="IPR011006">
    <property type="entry name" value="CheY-like_superfamily"/>
</dbReference>
<evidence type="ECO:0000256" key="4">
    <source>
        <dbReference type="ARBA" id="ARBA00023125"/>
    </source>
</evidence>
<keyword evidence="2" id="KW-0902">Two-component regulatory system</keyword>
<evidence type="ECO:0000256" key="1">
    <source>
        <dbReference type="ARBA" id="ARBA00022553"/>
    </source>
</evidence>
<dbReference type="GO" id="GO:0006355">
    <property type="term" value="P:regulation of DNA-templated transcription"/>
    <property type="evidence" value="ECO:0007669"/>
    <property type="project" value="InterPro"/>
</dbReference>
<evidence type="ECO:0000256" key="2">
    <source>
        <dbReference type="ARBA" id="ARBA00023012"/>
    </source>
</evidence>
<dbReference type="PANTHER" id="PTHR48111:SF40">
    <property type="entry name" value="PHOSPHATE REGULON TRANSCRIPTIONAL REGULATORY PROTEIN PHOB"/>
    <property type="match status" value="1"/>
</dbReference>
<dbReference type="CDD" id="cd19937">
    <property type="entry name" value="REC_OmpR_BsPhoP-like"/>
    <property type="match status" value="1"/>
</dbReference>
<evidence type="ECO:0000259" key="8">
    <source>
        <dbReference type="PROSITE" id="PS50110"/>
    </source>
</evidence>